<evidence type="ECO:0008006" key="3">
    <source>
        <dbReference type="Google" id="ProtNLM"/>
    </source>
</evidence>
<name>A0ABU0R8B3_9MICO</name>
<protein>
    <recommendedName>
        <fullName evidence="3">Glycosyltransferase family 2 protein</fullName>
    </recommendedName>
</protein>
<dbReference type="EMBL" id="JAUSYY010000001">
    <property type="protein sequence ID" value="MDQ0894278.1"/>
    <property type="molecule type" value="Genomic_DNA"/>
</dbReference>
<dbReference type="RefSeq" id="WP_307041399.1">
    <property type="nucleotide sequence ID" value="NZ_JAUSYY010000001.1"/>
</dbReference>
<organism evidence="1 2">
    <name type="scientific">Agromyces ramosus</name>
    <dbReference type="NCBI Taxonomy" id="33879"/>
    <lineage>
        <taxon>Bacteria</taxon>
        <taxon>Bacillati</taxon>
        <taxon>Actinomycetota</taxon>
        <taxon>Actinomycetes</taxon>
        <taxon>Micrococcales</taxon>
        <taxon>Microbacteriaceae</taxon>
        <taxon>Agromyces</taxon>
    </lineage>
</organism>
<evidence type="ECO:0000313" key="1">
    <source>
        <dbReference type="EMBL" id="MDQ0894278.1"/>
    </source>
</evidence>
<accession>A0ABU0R8B3</accession>
<dbReference type="Proteomes" id="UP001239083">
    <property type="component" value="Unassembled WGS sequence"/>
</dbReference>
<dbReference type="Pfam" id="PF20102">
    <property type="entry name" value="DUF6492"/>
    <property type="match status" value="1"/>
</dbReference>
<evidence type="ECO:0000313" key="2">
    <source>
        <dbReference type="Proteomes" id="UP001239083"/>
    </source>
</evidence>
<gene>
    <name evidence="1" type="ORF">QFZ26_001833</name>
</gene>
<keyword evidence="2" id="KW-1185">Reference proteome</keyword>
<comment type="caution">
    <text evidence="1">The sequence shown here is derived from an EMBL/GenBank/DDBJ whole genome shotgun (WGS) entry which is preliminary data.</text>
</comment>
<dbReference type="InterPro" id="IPR045499">
    <property type="entry name" value="DUF6492"/>
</dbReference>
<sequence>MSGRALSMTIITPSYAPDLELCRDLRASLQQCAPGVGHRIIVPHADLAAFAVLARGNATVEDVNSVMPAGFRKVPFLNAWVSLRSPLPPVRGWIAQQIVKLAAVARARTDIALVVDSDVAFLRPFDAATFAPHGRLPLYRIPGAVTPALPRHMIWHRVARQLLGLPPTSSTALPDYICWPCAWSPAVVRAMLERVQGVTGRHWAAAIGRELHFSEMILYGVYVDEVLGADPRDATRDMRCPSHPDEIPLDRSGFDEFLRGVRETDVAVMVSAKSGTALEVRRAALAEFVAAMR</sequence>
<reference evidence="1 2" key="1">
    <citation type="submission" date="2023-07" db="EMBL/GenBank/DDBJ databases">
        <title>Comparative genomics of wheat-associated soil bacteria to identify genetic determinants of phenazine resistance.</title>
        <authorList>
            <person name="Mouncey N."/>
        </authorList>
    </citation>
    <scope>NUCLEOTIDE SEQUENCE [LARGE SCALE GENOMIC DNA]</scope>
    <source>
        <strain evidence="1 2">V3I3</strain>
    </source>
</reference>
<proteinExistence type="predicted"/>